<evidence type="ECO:0000256" key="7">
    <source>
        <dbReference type="ARBA" id="ARBA00023015"/>
    </source>
</evidence>
<evidence type="ECO:0000259" key="13">
    <source>
        <dbReference type="Pfam" id="PF03816"/>
    </source>
</evidence>
<dbReference type="PANTHER" id="PTHR33392">
    <property type="entry name" value="POLYISOPRENYL-TEICHOIC ACID--PEPTIDOGLYCAN TEICHOIC ACID TRANSFERASE TAGU"/>
    <property type="match status" value="1"/>
</dbReference>
<evidence type="ECO:0000256" key="1">
    <source>
        <dbReference type="ARBA" id="ARBA00004401"/>
    </source>
</evidence>
<keyword evidence="15" id="KW-1185">Reference proteome</keyword>
<dbReference type="NCBIfam" id="TIGR00350">
    <property type="entry name" value="lytR_cpsA_psr"/>
    <property type="match status" value="1"/>
</dbReference>
<dbReference type="Pfam" id="PF03816">
    <property type="entry name" value="LytR_cpsA_psr"/>
    <property type="match status" value="1"/>
</dbReference>
<dbReference type="RefSeq" id="WP_389362038.1">
    <property type="nucleotide sequence ID" value="NZ_JBIACK010000008.1"/>
</dbReference>
<evidence type="ECO:0000256" key="9">
    <source>
        <dbReference type="ARBA" id="ARBA00023163"/>
    </source>
</evidence>
<feature type="domain" description="Cell envelope-related transcriptional attenuator" evidence="13">
    <location>
        <begin position="81"/>
        <end position="225"/>
    </location>
</feature>
<comment type="caution">
    <text evidence="14">The sequence shown here is derived from an EMBL/GenBank/DDBJ whole genome shotgun (WGS) entry which is preliminary data.</text>
</comment>
<dbReference type="Proteomes" id="UP001601059">
    <property type="component" value="Unassembled WGS sequence"/>
</dbReference>
<keyword evidence="4" id="KW-0812">Transmembrane</keyword>
<reference evidence="14 15" key="1">
    <citation type="submission" date="2024-08" db="EMBL/GenBank/DDBJ databases">
        <title>Two novel Cytobacillus novel species.</title>
        <authorList>
            <person name="Liu G."/>
        </authorList>
    </citation>
    <scope>NUCLEOTIDE SEQUENCE [LARGE SCALE GENOMIC DNA]</scope>
    <source>
        <strain evidence="14 15">FJAT-54145</strain>
    </source>
</reference>
<name>A0ABW6KCU7_9BACI</name>
<keyword evidence="3" id="KW-1003">Cell membrane</keyword>
<protein>
    <recommendedName>
        <fullName evidence="11">Regulatory protein MsrR</fullName>
    </recommendedName>
</protein>
<keyword evidence="8" id="KW-0472">Membrane</keyword>
<evidence type="ECO:0000256" key="6">
    <source>
        <dbReference type="ARBA" id="ARBA00022989"/>
    </source>
</evidence>
<comment type="similarity">
    <text evidence="2">Belongs to the LytR/CpsA/Psr (LCP) family.</text>
</comment>
<keyword evidence="7" id="KW-0805">Transcription regulation</keyword>
<keyword evidence="6" id="KW-1133">Transmembrane helix</keyword>
<proteinExistence type="inferred from homology"/>
<keyword evidence="12" id="KW-0732">Signal</keyword>
<feature type="signal peptide" evidence="12">
    <location>
        <begin position="1"/>
        <end position="22"/>
    </location>
</feature>
<sequence length="319" mass="36017">MKRWSICMVLVFLLAGCGYFSSDQNLNTQNEETTDIVSPFQHVNEDGEIKETPRNKPFSTYQKTTNFLLIGVDSRGEKNSRSDVIMVARYEPTDKTVKLVSLMRDSYVKIPEHPLNYGKLNHAYYYGGKTLLKETVEDNFGIPIDHVAIIDFEGFVSVINTLAPNGLEVEVSEEMIRDLKLAGEPGKRVLKGEELLGYVRFRHDAESDFGRVNRQQQVLISLKDEAVKQLGSLEGITQLPDLLSEMFKHVETDIKLQDYFSLGATFVLNPVTNVETLRVPVSNSFENKSYDHVGAVLQLDLEENIEAIHQFFSDEGEGG</sequence>
<dbReference type="EMBL" id="JBIACK010000008">
    <property type="protein sequence ID" value="MFE8702070.1"/>
    <property type="molecule type" value="Genomic_DNA"/>
</dbReference>
<keyword evidence="5" id="KW-0735">Signal-anchor</keyword>
<dbReference type="Gene3D" id="3.40.630.190">
    <property type="entry name" value="LCP protein"/>
    <property type="match status" value="1"/>
</dbReference>
<evidence type="ECO:0000313" key="15">
    <source>
        <dbReference type="Proteomes" id="UP001601059"/>
    </source>
</evidence>
<evidence type="ECO:0000256" key="11">
    <source>
        <dbReference type="ARBA" id="ARBA00040752"/>
    </source>
</evidence>
<evidence type="ECO:0000256" key="10">
    <source>
        <dbReference type="ARBA" id="ARBA00037178"/>
    </source>
</evidence>
<feature type="chain" id="PRO_5047345406" description="Regulatory protein MsrR" evidence="12">
    <location>
        <begin position="23"/>
        <end position="319"/>
    </location>
</feature>
<evidence type="ECO:0000313" key="14">
    <source>
        <dbReference type="EMBL" id="MFE8702070.1"/>
    </source>
</evidence>
<gene>
    <name evidence="14" type="ORF">ACFYKX_15845</name>
</gene>
<evidence type="ECO:0000256" key="4">
    <source>
        <dbReference type="ARBA" id="ARBA00022692"/>
    </source>
</evidence>
<evidence type="ECO:0000256" key="3">
    <source>
        <dbReference type="ARBA" id="ARBA00022475"/>
    </source>
</evidence>
<dbReference type="InterPro" id="IPR004474">
    <property type="entry name" value="LytR_CpsA_psr"/>
</dbReference>
<evidence type="ECO:0000256" key="2">
    <source>
        <dbReference type="ARBA" id="ARBA00006068"/>
    </source>
</evidence>
<evidence type="ECO:0000256" key="12">
    <source>
        <dbReference type="SAM" id="SignalP"/>
    </source>
</evidence>
<evidence type="ECO:0000256" key="5">
    <source>
        <dbReference type="ARBA" id="ARBA00022968"/>
    </source>
</evidence>
<dbReference type="PANTHER" id="PTHR33392:SF8">
    <property type="entry name" value="REGULATORY PROTEIN MSRR"/>
    <property type="match status" value="1"/>
</dbReference>
<comment type="function">
    <text evidence="10">Involved in SarA attenuation. Affects resistance to oxacillin and teicoplanin, as well as the synthesis of virulence factors.</text>
</comment>
<organism evidence="14 15">
    <name type="scientific">Cytobacillus spartinae</name>
    <dbReference type="NCBI Taxonomy" id="3299023"/>
    <lineage>
        <taxon>Bacteria</taxon>
        <taxon>Bacillati</taxon>
        <taxon>Bacillota</taxon>
        <taxon>Bacilli</taxon>
        <taxon>Bacillales</taxon>
        <taxon>Bacillaceae</taxon>
        <taxon>Cytobacillus</taxon>
    </lineage>
</organism>
<accession>A0ABW6KCU7</accession>
<evidence type="ECO:0000256" key="8">
    <source>
        <dbReference type="ARBA" id="ARBA00023136"/>
    </source>
</evidence>
<dbReference type="PROSITE" id="PS51257">
    <property type="entry name" value="PROKAR_LIPOPROTEIN"/>
    <property type="match status" value="1"/>
</dbReference>
<dbReference type="InterPro" id="IPR050922">
    <property type="entry name" value="LytR/CpsA/Psr_CW_biosynth"/>
</dbReference>
<comment type="subcellular location">
    <subcellularLocation>
        <location evidence="1">Cell membrane</location>
        <topology evidence="1">Single-pass type II membrane protein</topology>
    </subcellularLocation>
</comment>
<keyword evidence="9" id="KW-0804">Transcription</keyword>